<sequence length="287" mass="30400">MDPLIDDLARRLDDLEFLVSGLQPTNNSSDPQQQQQQQHSQDSAQDAQDLLLLPPNTTIATQVAALRQETAAAIAPRIDTLAPLLEEIDALCLWKFLDLDPKPPNNNQQTHSTTTTDPSQDSPQDPVSLTIARESVLAASPSFAAVTRAATLSSSAPPLLPLTHVPSSATPLPLSQSPLAPISLPPNVAALATPAAAAAILTHAQTLRDLQAAVDALALESARILDQYAVLVIQENETVALTHSALTEMEHAKRRKMAAAAALAAASKQYSRRSLTSVDSSVLMSSD</sequence>
<reference evidence="2 3" key="1">
    <citation type="submission" date="2019-09" db="EMBL/GenBank/DDBJ databases">
        <authorList>
            <person name="Brejova B."/>
        </authorList>
    </citation>
    <scope>NUCLEOTIDE SEQUENCE [LARGE SCALE GENOMIC DNA]</scope>
</reference>
<feature type="region of interest" description="Disordered" evidence="1">
    <location>
        <begin position="21"/>
        <end position="45"/>
    </location>
</feature>
<dbReference type="AlphaFoldDB" id="A0A5E8BQV0"/>
<proteinExistence type="predicted"/>
<protein>
    <submittedName>
        <fullName evidence="2">Uncharacterized protein</fullName>
    </submittedName>
</protein>
<gene>
    <name evidence="2" type="ORF">SAPINGB_P003555</name>
</gene>
<feature type="compositionally biased region" description="Low complexity" evidence="1">
    <location>
        <begin position="105"/>
        <end position="126"/>
    </location>
</feature>
<dbReference type="GeneID" id="43582372"/>
<feature type="region of interest" description="Disordered" evidence="1">
    <location>
        <begin position="103"/>
        <end position="126"/>
    </location>
</feature>
<organism evidence="2 3">
    <name type="scientific">Magnusiomyces paraingens</name>
    <dbReference type="NCBI Taxonomy" id="2606893"/>
    <lineage>
        <taxon>Eukaryota</taxon>
        <taxon>Fungi</taxon>
        <taxon>Dikarya</taxon>
        <taxon>Ascomycota</taxon>
        <taxon>Saccharomycotina</taxon>
        <taxon>Dipodascomycetes</taxon>
        <taxon>Dipodascales</taxon>
        <taxon>Dipodascaceae</taxon>
        <taxon>Magnusiomyces</taxon>
    </lineage>
</organism>
<evidence type="ECO:0000313" key="2">
    <source>
        <dbReference type="EMBL" id="VVT53401.1"/>
    </source>
</evidence>
<evidence type="ECO:0000313" key="3">
    <source>
        <dbReference type="Proteomes" id="UP000398389"/>
    </source>
</evidence>
<accession>A0A5E8BQV0</accession>
<dbReference type="RefSeq" id="XP_031854163.1">
    <property type="nucleotide sequence ID" value="XM_031998272.1"/>
</dbReference>
<feature type="compositionally biased region" description="Low complexity" evidence="1">
    <location>
        <begin position="23"/>
        <end position="45"/>
    </location>
</feature>
<dbReference type="Proteomes" id="UP000398389">
    <property type="component" value="Unassembled WGS sequence"/>
</dbReference>
<dbReference type="EMBL" id="CABVLU010000003">
    <property type="protein sequence ID" value="VVT53401.1"/>
    <property type="molecule type" value="Genomic_DNA"/>
</dbReference>
<evidence type="ECO:0000256" key="1">
    <source>
        <dbReference type="SAM" id="MobiDB-lite"/>
    </source>
</evidence>
<name>A0A5E8BQV0_9ASCO</name>
<keyword evidence="3" id="KW-1185">Reference proteome</keyword>